<evidence type="ECO:0000313" key="2">
    <source>
        <dbReference type="Proteomes" id="UP000236075"/>
    </source>
</evidence>
<dbReference type="AlphaFoldDB" id="A0AAX0WL48"/>
<reference evidence="1 2" key="1">
    <citation type="journal article" date="2017" name="BMC Genomics">
        <title>Genome sequencing of 39 Akkermansia muciniphila isolates reveals its population structure, genomic and functional diverisity, and global distribution in mammalian gut microbiotas.</title>
        <authorList>
            <person name="Guo X."/>
            <person name="Li S."/>
            <person name="Zhang J."/>
            <person name="Wu F."/>
            <person name="Li X."/>
            <person name="Wu D."/>
            <person name="Zhang M."/>
            <person name="Ou Z."/>
            <person name="Jie Z."/>
            <person name="Yan Q."/>
            <person name="Li P."/>
            <person name="Yi J."/>
            <person name="Peng Y."/>
        </authorList>
    </citation>
    <scope>NUCLEOTIDE SEQUENCE [LARGE SCALE GENOMIC DNA]</scope>
    <source>
        <strain evidence="1 2">GP28</strain>
    </source>
</reference>
<accession>A0AAX0WL48</accession>
<organism evidence="1 2">
    <name type="scientific">Akkermansia muciniphila</name>
    <dbReference type="NCBI Taxonomy" id="239935"/>
    <lineage>
        <taxon>Bacteria</taxon>
        <taxon>Pseudomonadati</taxon>
        <taxon>Verrucomicrobiota</taxon>
        <taxon>Verrucomicrobiia</taxon>
        <taxon>Verrucomicrobiales</taxon>
        <taxon>Akkermansiaceae</taxon>
        <taxon>Akkermansia</taxon>
    </lineage>
</organism>
<name>A0AAX0WL48_9BACT</name>
<proteinExistence type="predicted"/>
<dbReference type="EMBL" id="PJLB01000005">
    <property type="protein sequence ID" value="PND03847.1"/>
    <property type="molecule type" value="Genomic_DNA"/>
</dbReference>
<evidence type="ECO:0000313" key="1">
    <source>
        <dbReference type="EMBL" id="PND03847.1"/>
    </source>
</evidence>
<protein>
    <submittedName>
        <fullName evidence="1">Uncharacterized protein</fullName>
    </submittedName>
</protein>
<gene>
    <name evidence="1" type="ORF">CXT95_03425</name>
</gene>
<comment type="caution">
    <text evidence="1">The sequence shown here is derived from an EMBL/GenBank/DDBJ whole genome shotgun (WGS) entry which is preliminary data.</text>
</comment>
<dbReference type="Proteomes" id="UP000236075">
    <property type="component" value="Unassembled WGS sequence"/>
</dbReference>
<sequence length="128" mass="14082">MLVPLSSSIKSSSGKFAAQAGNKKGIRCSAGTPYLNRQRWSEPDHLQNLGAETFYRQEQKEHMVNQSVNAAVHCSFLTLISIRKHDGGNPQENPSVFSATHHIPQEILDSPALLPLNSFASRAVVAEW</sequence>